<sequence length="461" mass="50871">MRLKLLFLCIICTLLFAACNKDENITFDVDAKIAFSTDSILFDTVFTAIGSSSRRLKIYNPNAKAIIINSIKLSGGNASAYSLNINGIATAETSELKINGNDSINVFVKVNINPTLQNLPFIVEDSILFSFNGKKQNIPLVAYGQNANFVNSSTIQTNTVWNSKLPYIIYKSVTIGKDANLTMAPGIRILFHGNATMSIKGTLTAIGTKTDTILFASDRLEKLYQDETGQWNGLHFYPDSKDSHINYAIIKNGIAGITVDSLSLNNKPKLLLTNSIIKNMEVVGFLGYQTELTAFNNLFFNCGQYLLYGVGGGKYNLKQNTFAGYNISFARKTPAVYLSDYISSTQAANLTVDIFNNIIWGNLKDELVIDKKLPNTVLISNIKNNLLKNSVTTYNLNGNILNADPSFFNAEKGNFKLIATSPANNKGYNLSADLYFGNYLNKDLNNKSRLFPSELGCYENN</sequence>
<dbReference type="EMBL" id="SJSK01000001">
    <property type="protein sequence ID" value="TCC94237.1"/>
    <property type="molecule type" value="Genomic_DNA"/>
</dbReference>
<keyword evidence="1" id="KW-0732">Signal</keyword>
<evidence type="ECO:0008006" key="4">
    <source>
        <dbReference type="Google" id="ProtNLM"/>
    </source>
</evidence>
<dbReference type="RefSeq" id="WP_131552098.1">
    <property type="nucleotide sequence ID" value="NZ_SJSK01000001.1"/>
</dbReference>
<accession>A0A4R0N4E9</accession>
<dbReference type="Proteomes" id="UP000292884">
    <property type="component" value="Unassembled WGS sequence"/>
</dbReference>
<protein>
    <recommendedName>
        <fullName evidence="4">Right handed beta helix region</fullName>
    </recommendedName>
</protein>
<proteinExistence type="predicted"/>
<comment type="caution">
    <text evidence="2">The sequence shown here is derived from an EMBL/GenBank/DDBJ whole genome shotgun (WGS) entry which is preliminary data.</text>
</comment>
<keyword evidence="3" id="KW-1185">Reference proteome</keyword>
<evidence type="ECO:0000313" key="2">
    <source>
        <dbReference type="EMBL" id="TCC94237.1"/>
    </source>
</evidence>
<dbReference type="AlphaFoldDB" id="A0A4R0N4E9"/>
<gene>
    <name evidence="2" type="ORF">EZ428_05525</name>
</gene>
<reference evidence="2 3" key="1">
    <citation type="submission" date="2019-02" db="EMBL/GenBank/DDBJ databases">
        <title>Pedobacter sp. RP-1-13 sp. nov., isolated from Arctic soil.</title>
        <authorList>
            <person name="Dahal R.H."/>
        </authorList>
    </citation>
    <scope>NUCLEOTIDE SEQUENCE [LARGE SCALE GENOMIC DNA]</scope>
    <source>
        <strain evidence="2 3">RP-1-13</strain>
    </source>
</reference>
<evidence type="ECO:0000313" key="3">
    <source>
        <dbReference type="Proteomes" id="UP000292884"/>
    </source>
</evidence>
<name>A0A4R0N4E9_9SPHI</name>
<feature type="signal peptide" evidence="1">
    <location>
        <begin position="1"/>
        <end position="17"/>
    </location>
</feature>
<feature type="chain" id="PRO_5020885514" description="Right handed beta helix region" evidence="1">
    <location>
        <begin position="18"/>
        <end position="461"/>
    </location>
</feature>
<evidence type="ECO:0000256" key="1">
    <source>
        <dbReference type="SAM" id="SignalP"/>
    </source>
</evidence>
<dbReference type="OrthoDB" id="1111178at2"/>
<dbReference type="PROSITE" id="PS51257">
    <property type="entry name" value="PROKAR_LIPOPROTEIN"/>
    <property type="match status" value="1"/>
</dbReference>
<organism evidence="2 3">
    <name type="scientific">Pedobacter frigiditerrae</name>
    <dbReference type="NCBI Taxonomy" id="2530452"/>
    <lineage>
        <taxon>Bacteria</taxon>
        <taxon>Pseudomonadati</taxon>
        <taxon>Bacteroidota</taxon>
        <taxon>Sphingobacteriia</taxon>
        <taxon>Sphingobacteriales</taxon>
        <taxon>Sphingobacteriaceae</taxon>
        <taxon>Pedobacter</taxon>
    </lineage>
</organism>